<reference evidence="3" key="1">
    <citation type="submission" date="2015-11" db="EMBL/GenBank/DDBJ databases">
        <title>Expanding the genomic diversity of Burkholderia species for the development of highly accurate diagnostics.</title>
        <authorList>
            <person name="Sahl J."/>
            <person name="Keim P."/>
            <person name="Wagner D."/>
        </authorList>
    </citation>
    <scope>NUCLEOTIDE SEQUENCE [LARGE SCALE GENOMIC DNA]</scope>
    <source>
        <strain evidence="3">MSMB368WGS</strain>
    </source>
</reference>
<keyword evidence="2" id="KW-0732">Signal</keyword>
<dbReference type="RefSeq" id="WP_060241447.1">
    <property type="nucleotide sequence ID" value="NZ_LPJR01000029.1"/>
</dbReference>
<protein>
    <recommendedName>
        <fullName evidence="4">Proline-rich exported protein</fullName>
    </recommendedName>
</protein>
<evidence type="ECO:0008006" key="4">
    <source>
        <dbReference type="Google" id="ProtNLM"/>
    </source>
</evidence>
<feature type="compositionally biased region" description="Low complexity" evidence="1">
    <location>
        <begin position="747"/>
        <end position="756"/>
    </location>
</feature>
<dbReference type="Gene3D" id="2.60.120.1440">
    <property type="match status" value="1"/>
</dbReference>
<dbReference type="OrthoDB" id="5485224at2"/>
<evidence type="ECO:0000256" key="2">
    <source>
        <dbReference type="SAM" id="SignalP"/>
    </source>
</evidence>
<dbReference type="Proteomes" id="UP000062912">
    <property type="component" value="Unassembled WGS sequence"/>
</dbReference>
<dbReference type="PANTHER" id="PTHR38731">
    <property type="entry name" value="LIPL45-RELATED LIPOPROTEIN-RELATED"/>
    <property type="match status" value="1"/>
</dbReference>
<feature type="compositionally biased region" description="Pro residues" evidence="1">
    <location>
        <begin position="807"/>
        <end position="821"/>
    </location>
</feature>
<comment type="caution">
    <text evidence="3">The sequence shown here is derived from an EMBL/GenBank/DDBJ whole genome shotgun (WGS) entry which is preliminary data.</text>
</comment>
<feature type="compositionally biased region" description="Pro residues" evidence="1">
    <location>
        <begin position="839"/>
        <end position="851"/>
    </location>
</feature>
<dbReference type="InterPro" id="IPR046535">
    <property type="entry name" value="DUF6600"/>
</dbReference>
<feature type="signal peptide" evidence="2">
    <location>
        <begin position="1"/>
        <end position="29"/>
    </location>
</feature>
<proteinExistence type="predicted"/>
<dbReference type="Pfam" id="PF20245">
    <property type="entry name" value="DUF6600"/>
    <property type="match status" value="1"/>
</dbReference>
<feature type="chain" id="PRO_5007290743" description="Proline-rich exported protein" evidence="2">
    <location>
        <begin position="30"/>
        <end position="859"/>
    </location>
</feature>
<gene>
    <name evidence="3" type="ORF">WT56_14740</name>
</gene>
<evidence type="ECO:0000256" key="1">
    <source>
        <dbReference type="SAM" id="MobiDB-lite"/>
    </source>
</evidence>
<dbReference type="EMBL" id="LPJR01000029">
    <property type="protein sequence ID" value="KWF29659.1"/>
    <property type="molecule type" value="Genomic_DNA"/>
</dbReference>
<accession>A0A132EG01</accession>
<organism evidence="3">
    <name type="scientific">Burkholderia pseudomultivorans</name>
    <dbReference type="NCBI Taxonomy" id="1207504"/>
    <lineage>
        <taxon>Bacteria</taxon>
        <taxon>Pseudomonadati</taxon>
        <taxon>Pseudomonadota</taxon>
        <taxon>Betaproteobacteria</taxon>
        <taxon>Burkholderiales</taxon>
        <taxon>Burkholderiaceae</taxon>
        <taxon>Burkholderia</taxon>
        <taxon>Burkholderia cepacia complex</taxon>
    </lineage>
</organism>
<evidence type="ECO:0000313" key="3">
    <source>
        <dbReference type="EMBL" id="KWF29659.1"/>
    </source>
</evidence>
<name>A0A132EG01_9BURK</name>
<sequence length="859" mass="90747">MATLFALKRITRVTLLAVAALAALPPAFAQSTNAAPYAAAAQQPGGDPPGRVARLNYLSGAVTTEPAGTDTWSYAAVNRPLTTGDQLWNDAGARSELHIGSTAVRLGESTSLSVLNLDDSTTQLKVGLGTVSTHVRALPSGSSYEIDTPNLALGIAGPGDYRVDVAPNGASTTVTVRSGSATVYGNNGQYPLSPGQQVVFTGTDLQVAQQAPAPAPDALDRWAGSRDAAEDRSVSARYVSRDIPGYQDLDANGTWRETPNYGEVWVPNDTPADWAPYHDGHWIWQAPWGWTWVDDAPWGFAPYHYGRWAYVDDSWAWVPGPMAVSEPPVYAPALVAFVGGGGGPDWSVALTVGGVAAAGCAWFALGPGEPWHPGWGGWSPHYYDRVNRNIVVNNVTVNKTVNVTNITNIHNTYVNFRAPHAITAVPATAFVHGQPVAHFSQHVDPRQWRNAHVMPGTPGIAPVRQSFTGGLRTASYRPPAAIAQHPFIATRNPAVPAAYRDQAAAHLVRQGGRVPGAGVPVVKTSVPADYAARPVHVPGNPQGGAWAMRNVQLVNPHGPVVQPAHAPREGQPAQAGRPGAPMQDARAPVMPNGARPMNGASPNAPRLANGGAPQAPGNPTPHAAFAPGNGVPHPPIASNGPSGIGSAHAAQAPSPAWMQPHTPMERQRPTPPTALHSAGQNALPPVRGAAPAAHPDGMPAGPGAEPGVRQQAPRALPQPPIDHTAQIPQPRPRPDFQTPTQPRPERSAPAARPSPEFAQPAPHRDVALPRGNELRAPSPARDMPRPQPQAPRFEPRPAMPAPHIEPRPQPAPRMEPRPAMPAPHLEARPAMPAPRMEPRPQPAPHPNNPPPHGDERHRQ</sequence>
<feature type="region of interest" description="Disordered" evidence="1">
    <location>
        <begin position="557"/>
        <end position="859"/>
    </location>
</feature>
<dbReference type="AlphaFoldDB" id="A0A132EG01"/>